<accession>A0ABR5HYZ9</accession>
<sequence length="67" mass="7538">MTSPPPGRYRVTLHAAGRAVAHGWWDPEETARRKLATWIGDWGRPGARITLTDEETGETLTERPEPE</sequence>
<proteinExistence type="predicted"/>
<name>A0ABR5HYZ9_STRLW</name>
<dbReference type="Proteomes" id="UP000037274">
    <property type="component" value="Unassembled WGS sequence"/>
</dbReference>
<comment type="caution">
    <text evidence="1">The sequence shown here is derived from an EMBL/GenBank/DDBJ whole genome shotgun (WGS) entry which is preliminary data.</text>
</comment>
<evidence type="ECO:0000313" key="1">
    <source>
        <dbReference type="EMBL" id="KMS79093.1"/>
    </source>
</evidence>
<gene>
    <name evidence="1" type="ORF">ACH49_13650</name>
</gene>
<organism evidence="1 2">
    <name type="scientific">Streptomyces leeuwenhoekii</name>
    <dbReference type="NCBI Taxonomy" id="1437453"/>
    <lineage>
        <taxon>Bacteria</taxon>
        <taxon>Bacillati</taxon>
        <taxon>Actinomycetota</taxon>
        <taxon>Actinomycetes</taxon>
        <taxon>Kitasatosporales</taxon>
        <taxon>Streptomycetaceae</taxon>
        <taxon>Streptomyces</taxon>
    </lineage>
</organism>
<dbReference type="EMBL" id="LFEH01000040">
    <property type="protein sequence ID" value="KMS79093.1"/>
    <property type="molecule type" value="Genomic_DNA"/>
</dbReference>
<keyword evidence="2" id="KW-1185">Reference proteome</keyword>
<reference evidence="1 2" key="1">
    <citation type="submission" date="2015-06" db="EMBL/GenBank/DDBJ databases">
        <title>Draft genome sequence of Streptomyces leeuwenhoekii C58, which produces the novel lasso peptide, chaxapeptin.</title>
        <authorList>
            <person name="Yi Y."/>
            <person name="Hai D."/>
            <person name="Jaspars M."/>
            <person name="Sheng H."/>
            <person name="Rateb M.E."/>
            <person name="Bull A."/>
            <person name="Goodfellow M."/>
            <person name="Asenjo J.A."/>
            <person name="Ebel R."/>
        </authorList>
    </citation>
    <scope>NUCLEOTIDE SEQUENCE [LARGE SCALE GENOMIC DNA]</scope>
    <source>
        <strain evidence="1 2">C58</strain>
    </source>
</reference>
<evidence type="ECO:0000313" key="2">
    <source>
        <dbReference type="Proteomes" id="UP000037274"/>
    </source>
</evidence>
<protein>
    <submittedName>
        <fullName evidence="1">Uncharacterized protein</fullName>
    </submittedName>
</protein>
<dbReference type="RefSeq" id="WP_048572856.1">
    <property type="nucleotide sequence ID" value="NZ_LFEH01000040.1"/>
</dbReference>